<sequence>MAASFSCIRQLRRGFRMDATCYSTVLVVQAAAAGAFANVWGKAGQRLALDNTPSDFQSSRLGSGILAMWLVRKSTDQTDQWTNQQARRDSVGFHGQLAGSLM</sequence>
<reference evidence="1 2" key="1">
    <citation type="journal article" date="2018" name="Mol. Biol. Evol.">
        <title>Broad Genomic Sampling Reveals a Smut Pathogenic Ancestry of the Fungal Clade Ustilaginomycotina.</title>
        <authorList>
            <person name="Kijpornyongpan T."/>
            <person name="Mondo S.J."/>
            <person name="Barry K."/>
            <person name="Sandor L."/>
            <person name="Lee J."/>
            <person name="Lipzen A."/>
            <person name="Pangilinan J."/>
            <person name="LaButti K."/>
            <person name="Hainaut M."/>
            <person name="Henrissat B."/>
            <person name="Grigoriev I.V."/>
            <person name="Spatafora J.W."/>
            <person name="Aime M.C."/>
        </authorList>
    </citation>
    <scope>NUCLEOTIDE SEQUENCE [LARGE SCALE GENOMIC DNA]</scope>
    <source>
        <strain evidence="1 2">MCA 3645</strain>
    </source>
</reference>
<name>A0A317XXA8_9BASI</name>
<dbReference type="Proteomes" id="UP000246740">
    <property type="component" value="Unassembled WGS sequence"/>
</dbReference>
<dbReference type="EMBL" id="KZ819188">
    <property type="protein sequence ID" value="PWZ02927.1"/>
    <property type="molecule type" value="Genomic_DNA"/>
</dbReference>
<dbReference type="AlphaFoldDB" id="A0A317XXA8"/>
<keyword evidence="2" id="KW-1185">Reference proteome</keyword>
<evidence type="ECO:0000313" key="2">
    <source>
        <dbReference type="Proteomes" id="UP000246740"/>
    </source>
</evidence>
<evidence type="ECO:0000313" key="1">
    <source>
        <dbReference type="EMBL" id="PWZ02927.1"/>
    </source>
</evidence>
<accession>A0A317XXA8</accession>
<dbReference type="InParanoid" id="A0A317XXA8"/>
<gene>
    <name evidence="1" type="ORF">BCV70DRAFT_197177</name>
</gene>
<proteinExistence type="predicted"/>
<organism evidence="1 2">
    <name type="scientific">Testicularia cyperi</name>
    <dbReference type="NCBI Taxonomy" id="1882483"/>
    <lineage>
        <taxon>Eukaryota</taxon>
        <taxon>Fungi</taxon>
        <taxon>Dikarya</taxon>
        <taxon>Basidiomycota</taxon>
        <taxon>Ustilaginomycotina</taxon>
        <taxon>Ustilaginomycetes</taxon>
        <taxon>Ustilaginales</taxon>
        <taxon>Anthracoideaceae</taxon>
        <taxon>Testicularia</taxon>
    </lineage>
</organism>
<protein>
    <submittedName>
        <fullName evidence="1">Uncharacterized protein</fullName>
    </submittedName>
</protein>